<evidence type="ECO:0000313" key="5">
    <source>
        <dbReference type="Proteomes" id="UP001422074"/>
    </source>
</evidence>
<organism evidence="4 5">
    <name type="scientific">Sinomonas halotolerans</name>
    <dbReference type="NCBI Taxonomy" id="1644133"/>
    <lineage>
        <taxon>Bacteria</taxon>
        <taxon>Bacillati</taxon>
        <taxon>Actinomycetota</taxon>
        <taxon>Actinomycetes</taxon>
        <taxon>Micrococcales</taxon>
        <taxon>Micrococcaceae</taxon>
        <taxon>Sinomonas</taxon>
    </lineage>
</organism>
<dbReference type="InterPro" id="IPR010951">
    <property type="entry name" value="CM_bact"/>
</dbReference>
<sequence>MTEQHRSDSAMPARTDYDPSASSLAGQVDPAVMEELLSIRSSIDNFDATLVYLLAERFKVTQRVGVLKAQHHLPPADPAREAAQIARLRRLAEDAQLDPAFAEKFLNFIISEVIRHHQAISEDVSSRRSAADGGTTAPADS</sequence>
<dbReference type="Proteomes" id="UP001422074">
    <property type="component" value="Unassembled WGS sequence"/>
</dbReference>
<protein>
    <submittedName>
        <fullName evidence="4">Chorismate mutase</fullName>
        <ecNumber evidence="4">5.4.99.5</ecNumber>
    </submittedName>
</protein>
<dbReference type="InterPro" id="IPR036263">
    <property type="entry name" value="Chorismate_II_sf"/>
</dbReference>
<dbReference type="PANTHER" id="PTHR38041:SF1">
    <property type="entry name" value="CHORISMATE MUTASE"/>
    <property type="match status" value="1"/>
</dbReference>
<dbReference type="InterPro" id="IPR036979">
    <property type="entry name" value="CM_dom_sf"/>
</dbReference>
<dbReference type="SMART" id="SM00830">
    <property type="entry name" value="CM_2"/>
    <property type="match status" value="1"/>
</dbReference>
<accession>A0ABU9WWE6</accession>
<gene>
    <name evidence="4" type="ORF">ABCQ75_02965</name>
</gene>
<feature type="domain" description="Chorismate mutase" evidence="3">
    <location>
        <begin position="30"/>
        <end position="121"/>
    </location>
</feature>
<dbReference type="NCBIfam" id="TIGR01795">
    <property type="entry name" value="CM_mono_cladeE"/>
    <property type="match status" value="1"/>
</dbReference>
<dbReference type="EC" id="5.4.99.5" evidence="4"/>
<dbReference type="Pfam" id="PF01817">
    <property type="entry name" value="CM_2"/>
    <property type="match status" value="1"/>
</dbReference>
<keyword evidence="5" id="KW-1185">Reference proteome</keyword>
<dbReference type="SUPFAM" id="SSF48600">
    <property type="entry name" value="Chorismate mutase II"/>
    <property type="match status" value="1"/>
</dbReference>
<dbReference type="GO" id="GO:0004106">
    <property type="term" value="F:chorismate mutase activity"/>
    <property type="evidence" value="ECO:0007669"/>
    <property type="project" value="UniProtKB-EC"/>
</dbReference>
<dbReference type="PROSITE" id="PS51168">
    <property type="entry name" value="CHORISMATE_MUT_2"/>
    <property type="match status" value="1"/>
</dbReference>
<proteinExistence type="predicted"/>
<name>A0ABU9WWE6_9MICC</name>
<dbReference type="EMBL" id="JBDFRB010000002">
    <property type="protein sequence ID" value="MEN2743500.1"/>
    <property type="molecule type" value="Genomic_DNA"/>
</dbReference>
<evidence type="ECO:0000259" key="3">
    <source>
        <dbReference type="PROSITE" id="PS51168"/>
    </source>
</evidence>
<evidence type="ECO:0000256" key="2">
    <source>
        <dbReference type="SAM" id="MobiDB-lite"/>
    </source>
</evidence>
<dbReference type="NCBIfam" id="NF006691">
    <property type="entry name" value="PRK09239.1"/>
    <property type="match status" value="1"/>
</dbReference>
<dbReference type="PANTHER" id="PTHR38041">
    <property type="entry name" value="CHORISMATE MUTASE"/>
    <property type="match status" value="1"/>
</dbReference>
<evidence type="ECO:0000313" key="4">
    <source>
        <dbReference type="EMBL" id="MEN2743500.1"/>
    </source>
</evidence>
<dbReference type="InterPro" id="IPR002701">
    <property type="entry name" value="CM_II_prokaryot"/>
</dbReference>
<dbReference type="Gene3D" id="1.20.59.10">
    <property type="entry name" value="Chorismate mutase"/>
    <property type="match status" value="1"/>
</dbReference>
<keyword evidence="1 4" id="KW-0413">Isomerase</keyword>
<feature type="region of interest" description="Disordered" evidence="2">
    <location>
        <begin position="1"/>
        <end position="23"/>
    </location>
</feature>
<reference evidence="4 5" key="1">
    <citation type="submission" date="2024-05" db="EMBL/GenBank/DDBJ databases">
        <title>Sinomonas sp. nov., isolated from a waste landfill.</title>
        <authorList>
            <person name="Zhao Y."/>
        </authorList>
    </citation>
    <scope>NUCLEOTIDE SEQUENCE [LARGE SCALE GENOMIC DNA]</scope>
    <source>
        <strain evidence="4 5">CCTCC AB2014300</strain>
    </source>
</reference>
<comment type="caution">
    <text evidence="4">The sequence shown here is derived from an EMBL/GenBank/DDBJ whole genome shotgun (WGS) entry which is preliminary data.</text>
</comment>
<dbReference type="RefSeq" id="WP_345883027.1">
    <property type="nucleotide sequence ID" value="NZ_JBDFRB010000002.1"/>
</dbReference>
<evidence type="ECO:0000256" key="1">
    <source>
        <dbReference type="ARBA" id="ARBA00023235"/>
    </source>
</evidence>
<dbReference type="InterPro" id="IPR051331">
    <property type="entry name" value="Chorismate_mutase-related"/>
</dbReference>